<dbReference type="EMBL" id="CADEAL010001684">
    <property type="protein sequence ID" value="CAB1434714.1"/>
    <property type="molecule type" value="Genomic_DNA"/>
</dbReference>
<dbReference type="InterPro" id="IPR055072">
    <property type="entry name" value="Ferlin_DSRM"/>
</dbReference>
<dbReference type="InterPro" id="IPR037721">
    <property type="entry name" value="Ferlin"/>
</dbReference>
<evidence type="ECO:0000256" key="3">
    <source>
        <dbReference type="ARBA" id="ARBA00022737"/>
    </source>
</evidence>
<dbReference type="PANTHER" id="PTHR12546">
    <property type="entry name" value="FER-1-LIKE"/>
    <property type="match status" value="1"/>
</dbReference>
<dbReference type="PANTHER" id="PTHR12546:SF44">
    <property type="entry name" value="DYSFERLIN"/>
    <property type="match status" value="1"/>
</dbReference>
<evidence type="ECO:0000256" key="4">
    <source>
        <dbReference type="ARBA" id="ARBA00022989"/>
    </source>
</evidence>
<dbReference type="GO" id="GO:0030315">
    <property type="term" value="C:T-tubule"/>
    <property type="evidence" value="ECO:0007669"/>
    <property type="project" value="TreeGrafter"/>
</dbReference>
<sequence>MRAPSWPEFFRLRRWRSQWLCSGMDDTSSPFASRGHEVFDRELEKVEGFGGLSDFCQTFKLFRGKTQDEGEDPSVVGEFKGMFKIYPLPHDPSASAPPRQFRKLPPNGLEECLVRVYVIEAQGLQPKDTNGKCDPYVKITLGKQSVNDHENYIPCTLDPVFGKMFELPCSFPLDKDLRVMIYDHDMLTRDEKIGETVIDLENRFLSRHGALCGLPRSYCVSGVNQWRDQLTPRQLLGRVCERRNLRRPVYQDDCVLFRGVRYTAADLDDKNVCKRHLGPLKERLSLHILRKLGLVPEHVETRPLYSPLQPDIEQGRLMMWVDLFPKSLGPPGPPFNITPRKAKKFFLRCVIWNTSDVILDDVSISGERMSDIYVKGWLDGHEHSAEDRRPLPVPGRRGQLQLQVPVSLPLPPSRAAVCRGQEENFQSNSIKLLVLTCSSSRRCDESVQEHFWSVDKAETKLAPKLTVQIWDNDKFSFDDYLAEEGLVLFFLLHTRAVKMSAFPSPLALPPRRASPLSLRLPHFIFSFSARGEGEDDGLEIELEEEDEESRL</sequence>
<feature type="domain" description="C2" evidence="6">
    <location>
        <begin position="93"/>
        <end position="213"/>
    </location>
</feature>
<keyword evidence="2" id="KW-0812">Transmembrane</keyword>
<dbReference type="AlphaFoldDB" id="A0A9N7UPS1"/>
<dbReference type="Pfam" id="PF22901">
    <property type="entry name" value="dsrm_Ferlin"/>
    <property type="match status" value="1"/>
</dbReference>
<dbReference type="CDD" id="cd04037">
    <property type="entry name" value="C2E_Ferlin"/>
    <property type="match status" value="1"/>
</dbReference>
<evidence type="ECO:0000313" key="8">
    <source>
        <dbReference type="Proteomes" id="UP001153269"/>
    </source>
</evidence>
<evidence type="ECO:0000313" key="7">
    <source>
        <dbReference type="EMBL" id="CAB1434714.1"/>
    </source>
</evidence>
<proteinExistence type="predicted"/>
<organism evidence="7 8">
    <name type="scientific">Pleuronectes platessa</name>
    <name type="common">European plaice</name>
    <dbReference type="NCBI Taxonomy" id="8262"/>
    <lineage>
        <taxon>Eukaryota</taxon>
        <taxon>Metazoa</taxon>
        <taxon>Chordata</taxon>
        <taxon>Craniata</taxon>
        <taxon>Vertebrata</taxon>
        <taxon>Euteleostomi</taxon>
        <taxon>Actinopterygii</taxon>
        <taxon>Neopterygii</taxon>
        <taxon>Teleostei</taxon>
        <taxon>Neoteleostei</taxon>
        <taxon>Acanthomorphata</taxon>
        <taxon>Carangaria</taxon>
        <taxon>Pleuronectiformes</taxon>
        <taxon>Pleuronectoidei</taxon>
        <taxon>Pleuronectidae</taxon>
        <taxon>Pleuronectes</taxon>
    </lineage>
</organism>
<evidence type="ECO:0000256" key="1">
    <source>
        <dbReference type="ARBA" id="ARBA00004167"/>
    </source>
</evidence>
<accession>A0A9N7UPS1</accession>
<dbReference type="GO" id="GO:0031410">
    <property type="term" value="C:cytoplasmic vesicle"/>
    <property type="evidence" value="ECO:0007669"/>
    <property type="project" value="TreeGrafter"/>
</dbReference>
<dbReference type="Pfam" id="PF00168">
    <property type="entry name" value="C2"/>
    <property type="match status" value="1"/>
</dbReference>
<reference evidence="7" key="1">
    <citation type="submission" date="2020-03" db="EMBL/GenBank/DDBJ databases">
        <authorList>
            <person name="Weist P."/>
        </authorList>
    </citation>
    <scope>NUCLEOTIDE SEQUENCE</scope>
</reference>
<comment type="caution">
    <text evidence="7">The sequence shown here is derived from an EMBL/GenBank/DDBJ whole genome shotgun (WGS) entry which is preliminary data.</text>
</comment>
<evidence type="ECO:0000256" key="5">
    <source>
        <dbReference type="ARBA" id="ARBA00023136"/>
    </source>
</evidence>
<dbReference type="SMART" id="SM00239">
    <property type="entry name" value="C2"/>
    <property type="match status" value="1"/>
</dbReference>
<name>A0A9N7UPS1_PLEPL</name>
<dbReference type="Proteomes" id="UP001153269">
    <property type="component" value="Unassembled WGS sequence"/>
</dbReference>
<dbReference type="GO" id="GO:0001778">
    <property type="term" value="P:plasma membrane repair"/>
    <property type="evidence" value="ECO:0007669"/>
    <property type="project" value="TreeGrafter"/>
</dbReference>
<keyword evidence="3" id="KW-0677">Repeat</keyword>
<keyword evidence="5" id="KW-0472">Membrane</keyword>
<dbReference type="GO" id="GO:0002280">
    <property type="term" value="P:monocyte activation involved in immune response"/>
    <property type="evidence" value="ECO:0007669"/>
    <property type="project" value="TreeGrafter"/>
</dbReference>
<protein>
    <recommendedName>
        <fullName evidence="6">C2 domain-containing protein</fullName>
    </recommendedName>
</protein>
<comment type="subcellular location">
    <subcellularLocation>
        <location evidence="1">Membrane</location>
        <topology evidence="1">Single-pass membrane protein</topology>
    </subcellularLocation>
</comment>
<dbReference type="GO" id="GO:0002281">
    <property type="term" value="P:macrophage activation involved in immune response"/>
    <property type="evidence" value="ECO:0007669"/>
    <property type="project" value="TreeGrafter"/>
</dbReference>
<dbReference type="InterPro" id="IPR000008">
    <property type="entry name" value="C2_dom"/>
</dbReference>
<evidence type="ECO:0000256" key="2">
    <source>
        <dbReference type="ARBA" id="ARBA00022692"/>
    </source>
</evidence>
<keyword evidence="8" id="KW-1185">Reference proteome</keyword>
<dbReference type="GO" id="GO:0050765">
    <property type="term" value="P:negative regulation of phagocytosis"/>
    <property type="evidence" value="ECO:0007669"/>
    <property type="project" value="TreeGrafter"/>
</dbReference>
<dbReference type="SUPFAM" id="SSF49562">
    <property type="entry name" value="C2 domain (Calcium/lipid-binding domain, CaLB)"/>
    <property type="match status" value="1"/>
</dbReference>
<keyword evidence="4" id="KW-1133">Transmembrane helix</keyword>
<dbReference type="GO" id="GO:0006906">
    <property type="term" value="P:vesicle fusion"/>
    <property type="evidence" value="ECO:0007669"/>
    <property type="project" value="TreeGrafter"/>
</dbReference>
<dbReference type="InterPro" id="IPR037724">
    <property type="entry name" value="C2E_Ferlin"/>
</dbReference>
<evidence type="ECO:0000259" key="6">
    <source>
        <dbReference type="PROSITE" id="PS50004"/>
    </source>
</evidence>
<gene>
    <name evidence="7" type="ORF">PLEPLA_LOCUS22762</name>
</gene>
<dbReference type="GO" id="GO:0033292">
    <property type="term" value="P:T-tubule organization"/>
    <property type="evidence" value="ECO:0007669"/>
    <property type="project" value="TreeGrafter"/>
</dbReference>
<dbReference type="Gene3D" id="2.60.40.150">
    <property type="entry name" value="C2 domain"/>
    <property type="match status" value="1"/>
</dbReference>
<dbReference type="InterPro" id="IPR035892">
    <property type="entry name" value="C2_domain_sf"/>
</dbReference>
<dbReference type="PROSITE" id="PS50004">
    <property type="entry name" value="C2"/>
    <property type="match status" value="1"/>
</dbReference>